<evidence type="ECO:0000256" key="1">
    <source>
        <dbReference type="ARBA" id="ARBA00010617"/>
    </source>
</evidence>
<feature type="transmembrane region" description="Helical" evidence="7">
    <location>
        <begin position="34"/>
        <end position="56"/>
    </location>
</feature>
<accession>A0A1D1VIU7</accession>
<evidence type="ECO:0000256" key="6">
    <source>
        <dbReference type="RuleBase" id="RU000461"/>
    </source>
</evidence>
<keyword evidence="4 6" id="KW-0503">Monooxygenase</keyword>
<dbReference type="STRING" id="947166.A0A1D1VIU7"/>
<evidence type="ECO:0008006" key="10">
    <source>
        <dbReference type="Google" id="ProtNLM"/>
    </source>
</evidence>
<dbReference type="Gene3D" id="1.10.630.10">
    <property type="entry name" value="Cytochrome P450"/>
    <property type="match status" value="1"/>
</dbReference>
<comment type="caution">
    <text evidence="8">The sequence shown here is derived from an EMBL/GenBank/DDBJ whole genome shotgun (WGS) entry which is preliminary data.</text>
</comment>
<feature type="binding site" description="axial binding residue" evidence="5">
    <location>
        <position position="484"/>
    </location>
    <ligand>
        <name>heme</name>
        <dbReference type="ChEBI" id="CHEBI:30413"/>
    </ligand>
    <ligandPart>
        <name>Fe</name>
        <dbReference type="ChEBI" id="CHEBI:18248"/>
    </ligandPart>
</feature>
<dbReference type="InterPro" id="IPR036396">
    <property type="entry name" value="Cyt_P450_sf"/>
</dbReference>
<dbReference type="SUPFAM" id="SSF48264">
    <property type="entry name" value="Cytochrome P450"/>
    <property type="match status" value="1"/>
</dbReference>
<evidence type="ECO:0000256" key="4">
    <source>
        <dbReference type="ARBA" id="ARBA00023033"/>
    </source>
</evidence>
<keyword evidence="5 6" id="KW-0349">Heme</keyword>
<comment type="cofactor">
    <cofactor evidence="5">
        <name>heme</name>
        <dbReference type="ChEBI" id="CHEBI:30413"/>
    </cofactor>
</comment>
<dbReference type="InterPro" id="IPR001128">
    <property type="entry name" value="Cyt_P450"/>
</dbReference>
<dbReference type="AlphaFoldDB" id="A0A1D1VIU7"/>
<proteinExistence type="inferred from homology"/>
<dbReference type="GO" id="GO:0004497">
    <property type="term" value="F:monooxygenase activity"/>
    <property type="evidence" value="ECO:0007669"/>
    <property type="project" value="UniProtKB-KW"/>
</dbReference>
<dbReference type="Pfam" id="PF00067">
    <property type="entry name" value="p450"/>
    <property type="match status" value="1"/>
</dbReference>
<dbReference type="Proteomes" id="UP000186922">
    <property type="component" value="Unassembled WGS sequence"/>
</dbReference>
<dbReference type="OrthoDB" id="639466at2759"/>
<evidence type="ECO:0000256" key="3">
    <source>
        <dbReference type="ARBA" id="ARBA00023004"/>
    </source>
</evidence>
<keyword evidence="2 5" id="KW-0479">Metal-binding</keyword>
<dbReference type="InterPro" id="IPR050182">
    <property type="entry name" value="Cytochrome_P450_fam2"/>
</dbReference>
<dbReference type="GO" id="GO:0020037">
    <property type="term" value="F:heme binding"/>
    <property type="evidence" value="ECO:0007669"/>
    <property type="project" value="InterPro"/>
</dbReference>
<keyword evidence="7" id="KW-0472">Membrane</keyword>
<protein>
    <recommendedName>
        <fullName evidence="10">Cytochrome P450</fullName>
    </recommendedName>
</protein>
<dbReference type="PRINTS" id="PR00463">
    <property type="entry name" value="EP450I"/>
</dbReference>
<comment type="similarity">
    <text evidence="1 6">Belongs to the cytochrome P450 family.</text>
</comment>
<dbReference type="GO" id="GO:0005506">
    <property type="term" value="F:iron ion binding"/>
    <property type="evidence" value="ECO:0007669"/>
    <property type="project" value="InterPro"/>
</dbReference>
<evidence type="ECO:0000313" key="8">
    <source>
        <dbReference type="EMBL" id="GAV01557.1"/>
    </source>
</evidence>
<name>A0A1D1VIU7_RAMVA</name>
<keyword evidence="9" id="KW-1185">Reference proteome</keyword>
<dbReference type="GO" id="GO:0016705">
    <property type="term" value="F:oxidoreductase activity, acting on paired donors, with incorporation or reduction of molecular oxygen"/>
    <property type="evidence" value="ECO:0007669"/>
    <property type="project" value="InterPro"/>
</dbReference>
<dbReference type="InterPro" id="IPR002401">
    <property type="entry name" value="Cyt_P450_E_grp-I"/>
</dbReference>
<sequence length="547" mass="61404">MNLTSPSKFVTSRMVWIRHPWKNSDDGRQTDFSAVYVIAGICGVSFSVGMLLYFLVLRCRQLRHAPPGPLGLWWGSRVTTKLLSGIKARYGAIFHLFVRNQFTVVLNDLSSVMVAFRDNDYCLLDRFPHPHSTPLQGRTNNPAPVSNIKHGHAVGLTYASYLPWRITRNFVNSALLQLQQETQFSATLEAGAQSLIHILHNRTKQQLPSFHMTLHKSVLDSMVKIMIGSNYVRDFEKMQRLSKLIRAISMETATGSYDLQGGSCPLASSWSRQCSKVEKYARAVRKDLTDDLVVQKHNEKASSDSFVGCCLSHMAQIRSFSGKAIDKLIFTDEEVVTWTIELLAGSVVPLVHTLYEGLYLLAKHQVCQLKIQLALDHLRRSRTDNSSLLSYDSVPYLAAVCCEILRQTSGRTVGACRRVAREFKVGSYRISKSTLLIANLHAIHHDNAAWAYPEVFLPERYFDMDGRLTIPPSLLPFSMGSRSCPGGSIAMRTMMDFIAALMSKYTVTLGDYSNLLIDPPHYDLRFVTSDLRVGLELDQQSVSSVSV</sequence>
<evidence type="ECO:0000313" key="9">
    <source>
        <dbReference type="Proteomes" id="UP000186922"/>
    </source>
</evidence>
<reference evidence="8 9" key="1">
    <citation type="journal article" date="2016" name="Nat. Commun.">
        <title>Extremotolerant tardigrade genome and improved radiotolerance of human cultured cells by tardigrade-unique protein.</title>
        <authorList>
            <person name="Hashimoto T."/>
            <person name="Horikawa D.D."/>
            <person name="Saito Y."/>
            <person name="Kuwahara H."/>
            <person name="Kozuka-Hata H."/>
            <person name="Shin-I T."/>
            <person name="Minakuchi Y."/>
            <person name="Ohishi K."/>
            <person name="Motoyama A."/>
            <person name="Aizu T."/>
            <person name="Enomoto A."/>
            <person name="Kondo K."/>
            <person name="Tanaka S."/>
            <person name="Hara Y."/>
            <person name="Koshikawa S."/>
            <person name="Sagara H."/>
            <person name="Miura T."/>
            <person name="Yokobori S."/>
            <person name="Miyagawa K."/>
            <person name="Suzuki Y."/>
            <person name="Kubo T."/>
            <person name="Oyama M."/>
            <person name="Kohara Y."/>
            <person name="Fujiyama A."/>
            <person name="Arakawa K."/>
            <person name="Katayama T."/>
            <person name="Toyoda A."/>
            <person name="Kunieda T."/>
        </authorList>
    </citation>
    <scope>NUCLEOTIDE SEQUENCE [LARGE SCALE GENOMIC DNA]</scope>
    <source>
        <strain evidence="8 9">YOKOZUNA-1</strain>
    </source>
</reference>
<dbReference type="InterPro" id="IPR017972">
    <property type="entry name" value="Cyt_P450_CS"/>
</dbReference>
<dbReference type="PROSITE" id="PS00086">
    <property type="entry name" value="CYTOCHROME_P450"/>
    <property type="match status" value="1"/>
</dbReference>
<dbReference type="EMBL" id="BDGG01000007">
    <property type="protein sequence ID" value="GAV01557.1"/>
    <property type="molecule type" value="Genomic_DNA"/>
</dbReference>
<gene>
    <name evidence="8" type="primary">RvY_12252</name>
    <name evidence="8" type="synonym">RvY_12252.1</name>
    <name evidence="8" type="ORF">RvY_12252-1</name>
</gene>
<evidence type="ECO:0000256" key="7">
    <source>
        <dbReference type="SAM" id="Phobius"/>
    </source>
</evidence>
<keyword evidence="6" id="KW-0560">Oxidoreductase</keyword>
<evidence type="ECO:0000256" key="2">
    <source>
        <dbReference type="ARBA" id="ARBA00022723"/>
    </source>
</evidence>
<keyword evidence="7" id="KW-0812">Transmembrane</keyword>
<evidence type="ECO:0000256" key="5">
    <source>
        <dbReference type="PIRSR" id="PIRSR602401-1"/>
    </source>
</evidence>
<keyword evidence="3 5" id="KW-0408">Iron</keyword>
<organism evidence="8 9">
    <name type="scientific">Ramazzottius varieornatus</name>
    <name type="common">Water bear</name>
    <name type="synonym">Tardigrade</name>
    <dbReference type="NCBI Taxonomy" id="947166"/>
    <lineage>
        <taxon>Eukaryota</taxon>
        <taxon>Metazoa</taxon>
        <taxon>Ecdysozoa</taxon>
        <taxon>Tardigrada</taxon>
        <taxon>Eutardigrada</taxon>
        <taxon>Parachela</taxon>
        <taxon>Hypsibioidea</taxon>
        <taxon>Ramazzottiidae</taxon>
        <taxon>Ramazzottius</taxon>
    </lineage>
</organism>
<keyword evidence="7" id="KW-1133">Transmembrane helix</keyword>
<dbReference type="PANTHER" id="PTHR24300">
    <property type="entry name" value="CYTOCHROME P450 508A4-RELATED"/>
    <property type="match status" value="1"/>
</dbReference>